<comment type="function">
    <text evidence="9">Part of the tripartite ATP-independent periplasmic (TRAP) transport system.</text>
</comment>
<dbReference type="GO" id="GO:0022857">
    <property type="term" value="F:transmembrane transporter activity"/>
    <property type="evidence" value="ECO:0007669"/>
    <property type="project" value="UniProtKB-UniRule"/>
</dbReference>
<comment type="caution">
    <text evidence="11">The sequence shown here is derived from an EMBL/GenBank/DDBJ whole genome shotgun (WGS) entry which is preliminary data.</text>
</comment>
<dbReference type="Proteomes" id="UP000249688">
    <property type="component" value="Unassembled WGS sequence"/>
</dbReference>
<keyword evidence="5 9" id="KW-0812">Transmembrane</keyword>
<evidence type="ECO:0000313" key="12">
    <source>
        <dbReference type="Proteomes" id="UP000249688"/>
    </source>
</evidence>
<evidence type="ECO:0000256" key="7">
    <source>
        <dbReference type="ARBA" id="ARBA00023136"/>
    </source>
</evidence>
<dbReference type="EMBL" id="QKYU01000004">
    <property type="protein sequence ID" value="PZW48722.1"/>
    <property type="molecule type" value="Genomic_DNA"/>
</dbReference>
<evidence type="ECO:0000256" key="1">
    <source>
        <dbReference type="ARBA" id="ARBA00004429"/>
    </source>
</evidence>
<dbReference type="Pfam" id="PF04290">
    <property type="entry name" value="DctQ"/>
    <property type="match status" value="1"/>
</dbReference>
<evidence type="ECO:0000256" key="4">
    <source>
        <dbReference type="ARBA" id="ARBA00022519"/>
    </source>
</evidence>
<keyword evidence="3" id="KW-1003">Cell membrane</keyword>
<organism evidence="11 12">
    <name type="scientific">Humitalea rosea</name>
    <dbReference type="NCBI Taxonomy" id="990373"/>
    <lineage>
        <taxon>Bacteria</taxon>
        <taxon>Pseudomonadati</taxon>
        <taxon>Pseudomonadota</taxon>
        <taxon>Alphaproteobacteria</taxon>
        <taxon>Acetobacterales</taxon>
        <taxon>Roseomonadaceae</taxon>
        <taxon>Humitalea</taxon>
    </lineage>
</organism>
<sequence length="178" mass="19087">MLRRALDALYIASAGLASLCLFGIFAMMMAQVGMREAGLQLVGADDLTTYLCVATAFFALAHTFRRGELIRVNMVFSLVGPAGKRVLEGMALSLAVIVVGTIVWYTAADVLFSYEIEDVAQGTIAFPLWVPKLAMPIGAGTLLIAILDEAVRVLRGEIPNYVLEAEARAARGDFSAEV</sequence>
<dbReference type="GO" id="GO:0015740">
    <property type="term" value="P:C4-dicarboxylate transport"/>
    <property type="evidence" value="ECO:0007669"/>
    <property type="project" value="TreeGrafter"/>
</dbReference>
<protein>
    <recommendedName>
        <fullName evidence="9">TRAP transporter small permease protein</fullName>
    </recommendedName>
</protein>
<evidence type="ECO:0000313" key="11">
    <source>
        <dbReference type="EMBL" id="PZW48722.1"/>
    </source>
</evidence>
<keyword evidence="6 9" id="KW-1133">Transmembrane helix</keyword>
<feature type="transmembrane region" description="Helical" evidence="9">
    <location>
        <begin position="86"/>
        <end position="108"/>
    </location>
</feature>
<keyword evidence="12" id="KW-1185">Reference proteome</keyword>
<feature type="domain" description="Tripartite ATP-independent periplasmic transporters DctQ component" evidence="10">
    <location>
        <begin position="24"/>
        <end position="155"/>
    </location>
</feature>
<dbReference type="AlphaFoldDB" id="A0A2W7J9R1"/>
<dbReference type="InterPro" id="IPR007387">
    <property type="entry name" value="TRAP_DctQ"/>
</dbReference>
<proteinExistence type="inferred from homology"/>
<comment type="subunit">
    <text evidence="9">The complex comprises the extracytoplasmic solute receptor protein and the two transmembrane proteins.</text>
</comment>
<name>A0A2W7J9R1_9PROT</name>
<keyword evidence="2 9" id="KW-0813">Transport</keyword>
<dbReference type="OrthoDB" id="9797534at2"/>
<accession>A0A2W7J9R1</accession>
<comment type="subcellular location">
    <subcellularLocation>
        <location evidence="1 9">Cell inner membrane</location>
        <topology evidence="1 9">Multi-pass membrane protein</topology>
    </subcellularLocation>
</comment>
<feature type="transmembrane region" description="Helical" evidence="9">
    <location>
        <begin position="47"/>
        <end position="65"/>
    </location>
</feature>
<dbReference type="PANTHER" id="PTHR35011:SF10">
    <property type="entry name" value="TRAP TRANSPORTER SMALL PERMEASE PROTEIN"/>
    <property type="match status" value="1"/>
</dbReference>
<dbReference type="InterPro" id="IPR055348">
    <property type="entry name" value="DctQ"/>
</dbReference>
<gene>
    <name evidence="11" type="ORF">C8P66_104139</name>
</gene>
<evidence type="ECO:0000256" key="5">
    <source>
        <dbReference type="ARBA" id="ARBA00022692"/>
    </source>
</evidence>
<evidence type="ECO:0000256" key="9">
    <source>
        <dbReference type="RuleBase" id="RU369079"/>
    </source>
</evidence>
<evidence type="ECO:0000256" key="3">
    <source>
        <dbReference type="ARBA" id="ARBA00022475"/>
    </source>
</evidence>
<feature type="transmembrane region" description="Helical" evidence="9">
    <location>
        <begin position="128"/>
        <end position="147"/>
    </location>
</feature>
<comment type="similarity">
    <text evidence="8 9">Belongs to the TRAP transporter small permease family.</text>
</comment>
<dbReference type="RefSeq" id="WP_111397047.1">
    <property type="nucleotide sequence ID" value="NZ_QKYU01000004.1"/>
</dbReference>
<dbReference type="GO" id="GO:0005886">
    <property type="term" value="C:plasma membrane"/>
    <property type="evidence" value="ECO:0007669"/>
    <property type="project" value="UniProtKB-SubCell"/>
</dbReference>
<evidence type="ECO:0000256" key="2">
    <source>
        <dbReference type="ARBA" id="ARBA00022448"/>
    </source>
</evidence>
<evidence type="ECO:0000256" key="8">
    <source>
        <dbReference type="ARBA" id="ARBA00038436"/>
    </source>
</evidence>
<keyword evidence="4 9" id="KW-0997">Cell inner membrane</keyword>
<reference evidence="11 12" key="1">
    <citation type="submission" date="2018-06" db="EMBL/GenBank/DDBJ databases">
        <title>Genomic Encyclopedia of Archaeal and Bacterial Type Strains, Phase II (KMG-II): from individual species to whole genera.</title>
        <authorList>
            <person name="Goeker M."/>
        </authorList>
    </citation>
    <scope>NUCLEOTIDE SEQUENCE [LARGE SCALE GENOMIC DNA]</scope>
    <source>
        <strain evidence="11 12">DSM 24525</strain>
    </source>
</reference>
<dbReference type="PANTHER" id="PTHR35011">
    <property type="entry name" value="2,3-DIKETO-L-GULONATE TRAP TRANSPORTER SMALL PERMEASE PROTEIN YIAM"/>
    <property type="match status" value="1"/>
</dbReference>
<evidence type="ECO:0000256" key="6">
    <source>
        <dbReference type="ARBA" id="ARBA00022989"/>
    </source>
</evidence>
<evidence type="ECO:0000259" key="10">
    <source>
        <dbReference type="Pfam" id="PF04290"/>
    </source>
</evidence>
<feature type="transmembrane region" description="Helical" evidence="9">
    <location>
        <begin position="7"/>
        <end position="27"/>
    </location>
</feature>
<keyword evidence="7 9" id="KW-0472">Membrane</keyword>